<evidence type="ECO:0000313" key="2">
    <source>
        <dbReference type="EMBL" id="KAK0173225.1"/>
    </source>
</evidence>
<dbReference type="AlphaFoldDB" id="A0AA39FPN9"/>
<organism evidence="2 3">
    <name type="scientific">Microctonus aethiopoides</name>
    <dbReference type="NCBI Taxonomy" id="144406"/>
    <lineage>
        <taxon>Eukaryota</taxon>
        <taxon>Metazoa</taxon>
        <taxon>Ecdysozoa</taxon>
        <taxon>Arthropoda</taxon>
        <taxon>Hexapoda</taxon>
        <taxon>Insecta</taxon>
        <taxon>Pterygota</taxon>
        <taxon>Neoptera</taxon>
        <taxon>Endopterygota</taxon>
        <taxon>Hymenoptera</taxon>
        <taxon>Apocrita</taxon>
        <taxon>Ichneumonoidea</taxon>
        <taxon>Braconidae</taxon>
        <taxon>Euphorinae</taxon>
        <taxon>Microctonus</taxon>
    </lineage>
</organism>
<comment type="caution">
    <text evidence="2">The sequence shown here is derived from an EMBL/GenBank/DDBJ whole genome shotgun (WGS) entry which is preliminary data.</text>
</comment>
<protein>
    <submittedName>
        <fullName evidence="2">Uncharacterized protein</fullName>
    </submittedName>
</protein>
<proteinExistence type="predicted"/>
<feature type="chain" id="PRO_5041390278" evidence="1">
    <location>
        <begin position="20"/>
        <end position="152"/>
    </location>
</feature>
<keyword evidence="3" id="KW-1185">Reference proteome</keyword>
<dbReference type="EMBL" id="JAQQBS010000002">
    <property type="protein sequence ID" value="KAK0173225.1"/>
    <property type="molecule type" value="Genomic_DNA"/>
</dbReference>
<sequence>MVRLEIILVAVAFINIVNANGTIPMNATITRKPVIQLWENYRQGLDNATKEVEASVEHGVKAVVGIVKNGLKTQIDMIKNIKNTEAIVVNSVLNQTSIVIDKFGENAFNRTRIPVNIGGNLRNRTMQAVEKIRENLMPAAKNITTTTKKPTP</sequence>
<evidence type="ECO:0000313" key="3">
    <source>
        <dbReference type="Proteomes" id="UP001168990"/>
    </source>
</evidence>
<reference evidence="2" key="2">
    <citation type="submission" date="2023-03" db="EMBL/GenBank/DDBJ databases">
        <authorList>
            <person name="Inwood S.N."/>
            <person name="Skelly J.G."/>
            <person name="Guhlin J."/>
            <person name="Harrop T.W.R."/>
            <person name="Goldson S.G."/>
            <person name="Dearden P.K."/>
        </authorList>
    </citation>
    <scope>NUCLEOTIDE SEQUENCE</scope>
    <source>
        <strain evidence="2">Irish</strain>
        <tissue evidence="2">Whole body</tissue>
    </source>
</reference>
<dbReference type="Proteomes" id="UP001168990">
    <property type="component" value="Unassembled WGS sequence"/>
</dbReference>
<keyword evidence="1" id="KW-0732">Signal</keyword>
<reference evidence="2" key="1">
    <citation type="journal article" date="2023" name="bioRxiv">
        <title>Scaffold-level genome assemblies of two parasitoid biocontrol wasps reveal the parthenogenesis mechanism and an associated novel virus.</title>
        <authorList>
            <person name="Inwood S."/>
            <person name="Skelly J."/>
            <person name="Guhlin J."/>
            <person name="Harrop T."/>
            <person name="Goldson S."/>
            <person name="Dearden P."/>
        </authorList>
    </citation>
    <scope>NUCLEOTIDE SEQUENCE</scope>
    <source>
        <strain evidence="2">Irish</strain>
        <tissue evidence="2">Whole body</tissue>
    </source>
</reference>
<gene>
    <name evidence="2" type="ORF">PV328_006456</name>
</gene>
<evidence type="ECO:0000256" key="1">
    <source>
        <dbReference type="SAM" id="SignalP"/>
    </source>
</evidence>
<name>A0AA39FPN9_9HYME</name>
<feature type="signal peptide" evidence="1">
    <location>
        <begin position="1"/>
        <end position="19"/>
    </location>
</feature>
<accession>A0AA39FPN9</accession>